<organism evidence="2 3">
    <name type="scientific">Durusdinium trenchii</name>
    <dbReference type="NCBI Taxonomy" id="1381693"/>
    <lineage>
        <taxon>Eukaryota</taxon>
        <taxon>Sar</taxon>
        <taxon>Alveolata</taxon>
        <taxon>Dinophyceae</taxon>
        <taxon>Suessiales</taxon>
        <taxon>Symbiodiniaceae</taxon>
        <taxon>Durusdinium</taxon>
    </lineage>
</organism>
<sequence length="682" mass="71658">MCKWTDEWGWEEEYCMPTSWECPVTCTADQKRCYLTDFNASGYPEKYSEKCVAQAHFNLGPSESEILTCTSDCYDPWFDENYCYPLVDFWSGQKMNCPVYCQDNEDYCYIPSYDARGDWISFTEICVPQGQACDCSKGQNAFACTWNDPTWGSWTECLPTSGPNSYCPSDCPTGEVACDLVEDYLPNGTSLGFVTPSVKCATSHENCPCGKEAERCPNTGCIFKDEGCPVTCGANEKKCYLSDYTGNGEFISDRETCVTRQNKTGEVAADATCPCGKNTAKCANTDLCLTTAEAAIVCPCKAPGLAGEATGFTTQCVKEGQSCPCGKNTLSCPDPNDALAKLCAPSFNTKKCPEPCTADAIAAGESMPRTAAGNITCVQTNMNSQGKFKSETVTCIGANSTCPAGEGMKNCLSGATISVKTACMNLYATGTNTRRLTSSSTATRETCNAIVTMTSLGHLGDVLQIPSGLKTTLAVKAATRRLKEKERALNSGGTIIYGIDNQGFATSVSPSQVCEQLKKMVKSSNPSLTEAVSGVGVINAQAGVNLEISSTALQSRSQAAKDVKAAQAGVTTRTTTTTTTTTAETTTTTTAETTTTTTAETTTTGTGTTSTTTTTQGGADSTTTTTTGSVSTAANSTSATDQSTTSASTQAITEGEGGVGNGAMGGHVSLIALLFLGWAVCN</sequence>
<evidence type="ECO:0000313" key="2">
    <source>
        <dbReference type="EMBL" id="CAK8996182.1"/>
    </source>
</evidence>
<keyword evidence="3" id="KW-1185">Reference proteome</keyword>
<evidence type="ECO:0000256" key="1">
    <source>
        <dbReference type="SAM" id="MobiDB-lite"/>
    </source>
</evidence>
<name>A0ABP0I2G7_9DINO</name>
<protein>
    <submittedName>
        <fullName evidence="2">Uncharacterized protein</fullName>
    </submittedName>
</protein>
<accession>A0ABP0I2G7</accession>
<proteinExistence type="predicted"/>
<feature type="compositionally biased region" description="Low complexity" evidence="1">
    <location>
        <begin position="565"/>
        <end position="653"/>
    </location>
</feature>
<feature type="region of interest" description="Disordered" evidence="1">
    <location>
        <begin position="562"/>
        <end position="653"/>
    </location>
</feature>
<reference evidence="2 3" key="1">
    <citation type="submission" date="2024-02" db="EMBL/GenBank/DDBJ databases">
        <authorList>
            <person name="Chen Y."/>
            <person name="Shah S."/>
            <person name="Dougan E. K."/>
            <person name="Thang M."/>
            <person name="Chan C."/>
        </authorList>
    </citation>
    <scope>NUCLEOTIDE SEQUENCE [LARGE SCALE GENOMIC DNA]</scope>
</reference>
<evidence type="ECO:0000313" key="3">
    <source>
        <dbReference type="Proteomes" id="UP001642484"/>
    </source>
</evidence>
<dbReference type="Proteomes" id="UP001642484">
    <property type="component" value="Unassembled WGS sequence"/>
</dbReference>
<gene>
    <name evidence="2" type="ORF">CCMP2556_LOCUS4347</name>
</gene>
<comment type="caution">
    <text evidence="2">The sequence shown here is derived from an EMBL/GenBank/DDBJ whole genome shotgun (WGS) entry which is preliminary data.</text>
</comment>
<dbReference type="EMBL" id="CAXAMN010001780">
    <property type="protein sequence ID" value="CAK8996182.1"/>
    <property type="molecule type" value="Genomic_DNA"/>
</dbReference>